<dbReference type="EMBL" id="MU152340">
    <property type="protein sequence ID" value="KAF9440673.1"/>
    <property type="molecule type" value="Genomic_DNA"/>
</dbReference>
<organism evidence="1 2">
    <name type="scientific">Macrolepiota fuliginosa MF-IS2</name>
    <dbReference type="NCBI Taxonomy" id="1400762"/>
    <lineage>
        <taxon>Eukaryota</taxon>
        <taxon>Fungi</taxon>
        <taxon>Dikarya</taxon>
        <taxon>Basidiomycota</taxon>
        <taxon>Agaricomycotina</taxon>
        <taxon>Agaricomycetes</taxon>
        <taxon>Agaricomycetidae</taxon>
        <taxon>Agaricales</taxon>
        <taxon>Agaricineae</taxon>
        <taxon>Agaricaceae</taxon>
        <taxon>Macrolepiota</taxon>
    </lineage>
</organism>
<sequence length="154" mass="17519">MPRKARNKPANNDPMVFKPSSDTERFLAAMNQNRRLASQFTSRELRTLAPTTWEQVFTDLLNMRFTKVDEPTLITPTDTARINEVAESQTDEDDIHDIIDAFRFLGPWCEKHTPTIAHDDAYNELKRIIGLVANLFDLIPSPHQCPAPPPVPPP</sequence>
<accession>A0A9P5WX27</accession>
<dbReference type="AlphaFoldDB" id="A0A9P5WX27"/>
<keyword evidence="2" id="KW-1185">Reference proteome</keyword>
<gene>
    <name evidence="1" type="ORF">P691DRAFT_781679</name>
</gene>
<feature type="non-terminal residue" evidence="1">
    <location>
        <position position="154"/>
    </location>
</feature>
<evidence type="ECO:0000313" key="2">
    <source>
        <dbReference type="Proteomes" id="UP000807342"/>
    </source>
</evidence>
<proteinExistence type="predicted"/>
<name>A0A9P5WX27_9AGAR</name>
<reference evidence="1" key="1">
    <citation type="submission" date="2020-11" db="EMBL/GenBank/DDBJ databases">
        <authorList>
            <consortium name="DOE Joint Genome Institute"/>
            <person name="Ahrendt S."/>
            <person name="Riley R."/>
            <person name="Andreopoulos W."/>
            <person name="Labutti K."/>
            <person name="Pangilinan J."/>
            <person name="Ruiz-Duenas F.J."/>
            <person name="Barrasa J.M."/>
            <person name="Sanchez-Garcia M."/>
            <person name="Camarero S."/>
            <person name="Miyauchi S."/>
            <person name="Serrano A."/>
            <person name="Linde D."/>
            <person name="Babiker R."/>
            <person name="Drula E."/>
            <person name="Ayuso-Fernandez I."/>
            <person name="Pacheco R."/>
            <person name="Padilla G."/>
            <person name="Ferreira P."/>
            <person name="Barriuso J."/>
            <person name="Kellner H."/>
            <person name="Castanera R."/>
            <person name="Alfaro M."/>
            <person name="Ramirez L."/>
            <person name="Pisabarro A.G."/>
            <person name="Kuo A."/>
            <person name="Tritt A."/>
            <person name="Lipzen A."/>
            <person name="He G."/>
            <person name="Yan M."/>
            <person name="Ng V."/>
            <person name="Cullen D."/>
            <person name="Martin F."/>
            <person name="Rosso M.-N."/>
            <person name="Henrissat B."/>
            <person name="Hibbett D."/>
            <person name="Martinez A.T."/>
            <person name="Grigoriev I.V."/>
        </authorList>
    </citation>
    <scope>NUCLEOTIDE SEQUENCE</scope>
    <source>
        <strain evidence="1">MF-IS2</strain>
    </source>
</reference>
<protein>
    <submittedName>
        <fullName evidence="1">Uncharacterized protein</fullName>
    </submittedName>
</protein>
<dbReference type="Proteomes" id="UP000807342">
    <property type="component" value="Unassembled WGS sequence"/>
</dbReference>
<evidence type="ECO:0000313" key="1">
    <source>
        <dbReference type="EMBL" id="KAF9440673.1"/>
    </source>
</evidence>
<comment type="caution">
    <text evidence="1">The sequence shown here is derived from an EMBL/GenBank/DDBJ whole genome shotgun (WGS) entry which is preliminary data.</text>
</comment>